<comment type="subunit">
    <text evidence="8">The Tol-Pal system is composed of five core proteins: the inner membrane proteins TolA, TolQ and TolR, the periplasmic protein TolB and the outer membrane protein Pal. They form a network linking the inner and outer membranes and the peptidoglycan layer.</text>
</comment>
<organism evidence="11 12">
    <name type="scientific">Aerophototrophica crusticola</name>
    <dbReference type="NCBI Taxonomy" id="1709002"/>
    <lineage>
        <taxon>Bacteria</taxon>
        <taxon>Pseudomonadati</taxon>
        <taxon>Pseudomonadota</taxon>
        <taxon>Alphaproteobacteria</taxon>
        <taxon>Rhodospirillales</taxon>
        <taxon>Rhodospirillaceae</taxon>
        <taxon>Aerophototrophica</taxon>
    </lineage>
</organism>
<keyword evidence="7 8" id="KW-0131">Cell cycle</keyword>
<dbReference type="InterPro" id="IPR014169">
    <property type="entry name" value="Pal_lipo_C"/>
</dbReference>
<dbReference type="KEGG" id="acru:HHL28_02470"/>
<dbReference type="EMBL" id="CP051775">
    <property type="protein sequence ID" value="QJE72119.1"/>
    <property type="molecule type" value="Genomic_DNA"/>
</dbReference>
<dbReference type="Proteomes" id="UP000501891">
    <property type="component" value="Chromosome"/>
</dbReference>
<evidence type="ECO:0000256" key="1">
    <source>
        <dbReference type="ARBA" id="ARBA00022618"/>
    </source>
</evidence>
<keyword evidence="4 8" id="KW-0564">Palmitate</keyword>
<dbReference type="InterPro" id="IPR006664">
    <property type="entry name" value="OMP_bac"/>
</dbReference>
<evidence type="ECO:0000256" key="3">
    <source>
        <dbReference type="ARBA" id="ARBA00023136"/>
    </source>
</evidence>
<dbReference type="GO" id="GO:0051301">
    <property type="term" value="P:cell division"/>
    <property type="evidence" value="ECO:0007669"/>
    <property type="project" value="UniProtKB-UniRule"/>
</dbReference>
<evidence type="ECO:0000259" key="10">
    <source>
        <dbReference type="PROSITE" id="PS51123"/>
    </source>
</evidence>
<dbReference type="Gene3D" id="3.30.1330.60">
    <property type="entry name" value="OmpA-like domain"/>
    <property type="match status" value="1"/>
</dbReference>
<comment type="subcellular location">
    <subcellularLocation>
        <location evidence="8">Cell outer membrane</location>
        <topology evidence="8">Lipid-anchor</topology>
    </subcellularLocation>
</comment>
<keyword evidence="3 8" id="KW-0472">Membrane</keyword>
<dbReference type="PANTHER" id="PTHR30329:SF21">
    <property type="entry name" value="LIPOPROTEIN YIAD-RELATED"/>
    <property type="match status" value="1"/>
</dbReference>
<comment type="similarity">
    <text evidence="8">Belongs to the Pal lipoprotein family.</text>
</comment>
<keyword evidence="5 8" id="KW-0998">Cell outer membrane</keyword>
<evidence type="ECO:0000313" key="12">
    <source>
        <dbReference type="Proteomes" id="UP000501891"/>
    </source>
</evidence>
<comment type="function">
    <text evidence="8">Part of the Tol-Pal system, which plays a role in outer membrane invagination during cell division and is important for maintaining outer membrane integrity.</text>
</comment>
<feature type="chain" id="PRO_5032441889" description="Peptidoglycan-associated lipoprotein" evidence="9">
    <location>
        <begin position="25"/>
        <end position="168"/>
    </location>
</feature>
<evidence type="ECO:0000313" key="11">
    <source>
        <dbReference type="EMBL" id="QJE72119.1"/>
    </source>
</evidence>
<dbReference type="InterPro" id="IPR006665">
    <property type="entry name" value="OmpA-like"/>
</dbReference>
<feature type="domain" description="OmpA-like" evidence="10">
    <location>
        <begin position="54"/>
        <end position="168"/>
    </location>
</feature>
<accession>A0A858R3V7</accession>
<reference evidence="11" key="1">
    <citation type="submission" date="2020-04" db="EMBL/GenBank/DDBJ databases">
        <title>A desert anoxygenic phototrophic bacterium fixes CO2 using RubisCO under aerobic conditions.</title>
        <authorList>
            <person name="Tang K."/>
        </authorList>
    </citation>
    <scope>NUCLEOTIDE SEQUENCE [LARGE SCALE GENOMIC DNA]</scope>
    <source>
        <strain evidence="11">MIMtkB3</strain>
    </source>
</reference>
<dbReference type="HAMAP" id="MF_02204">
    <property type="entry name" value="Pal"/>
    <property type="match status" value="1"/>
</dbReference>
<name>A0A858R3V7_9PROT</name>
<dbReference type="PROSITE" id="PS51257">
    <property type="entry name" value="PROKAR_LIPOPROTEIN"/>
    <property type="match status" value="1"/>
</dbReference>
<evidence type="ECO:0000256" key="7">
    <source>
        <dbReference type="ARBA" id="ARBA00023306"/>
    </source>
</evidence>
<keyword evidence="1 8" id="KW-0132">Cell division</keyword>
<keyword evidence="12" id="KW-1185">Reference proteome</keyword>
<evidence type="ECO:0000256" key="9">
    <source>
        <dbReference type="SAM" id="SignalP"/>
    </source>
</evidence>
<dbReference type="NCBIfam" id="TIGR02802">
    <property type="entry name" value="Pal_lipo"/>
    <property type="match status" value="1"/>
</dbReference>
<dbReference type="AlphaFoldDB" id="A0A858R3V7"/>
<dbReference type="Pfam" id="PF00691">
    <property type="entry name" value="OmpA"/>
    <property type="match status" value="1"/>
</dbReference>
<dbReference type="PROSITE" id="PS51123">
    <property type="entry name" value="OMPA_2"/>
    <property type="match status" value="1"/>
</dbReference>
<keyword evidence="6 8" id="KW-0449">Lipoprotein</keyword>
<feature type="signal peptide" evidence="9">
    <location>
        <begin position="1"/>
        <end position="24"/>
    </location>
</feature>
<dbReference type="PANTHER" id="PTHR30329">
    <property type="entry name" value="STATOR ELEMENT OF FLAGELLAR MOTOR COMPLEX"/>
    <property type="match status" value="1"/>
</dbReference>
<evidence type="ECO:0000256" key="8">
    <source>
        <dbReference type="HAMAP-Rule" id="MF_02204"/>
    </source>
</evidence>
<dbReference type="InterPro" id="IPR036737">
    <property type="entry name" value="OmpA-like_sf"/>
</dbReference>
<dbReference type="InterPro" id="IPR050330">
    <property type="entry name" value="Bact_OuterMem_StrucFunc"/>
</dbReference>
<dbReference type="GO" id="GO:0009279">
    <property type="term" value="C:cell outer membrane"/>
    <property type="evidence" value="ECO:0007669"/>
    <property type="project" value="UniProtKB-SubCell"/>
</dbReference>
<dbReference type="PRINTS" id="PR01021">
    <property type="entry name" value="OMPADOMAIN"/>
</dbReference>
<evidence type="ECO:0000256" key="4">
    <source>
        <dbReference type="ARBA" id="ARBA00023139"/>
    </source>
</evidence>
<protein>
    <recommendedName>
        <fullName evidence="8">Peptidoglycan-associated lipoprotein</fullName>
        <shortName evidence="8">PAL</shortName>
    </recommendedName>
</protein>
<dbReference type="CDD" id="cd07185">
    <property type="entry name" value="OmpA_C-like"/>
    <property type="match status" value="1"/>
</dbReference>
<gene>
    <name evidence="8 11" type="primary">pal</name>
    <name evidence="11" type="ORF">HHL28_02470</name>
</gene>
<sequence length="168" mass="17915">MGNTARLFAFGLLALGLTACSTTGGDSANTSGGGSGSQTAQLTQPVQAVQSTENPFLTAGAGDRVFFPLDRYDLNPEATSVLEKQAAWLRQNPTVRVIVEGHADERGTREYNLALSQRRAESVRRYLETAGIDTARVTTIAYGKERPAVAGSNEAAWAQNRRAVTVVN</sequence>
<keyword evidence="2 8" id="KW-0732">Signal</keyword>
<evidence type="ECO:0000256" key="6">
    <source>
        <dbReference type="ARBA" id="ARBA00023288"/>
    </source>
</evidence>
<dbReference type="InterPro" id="IPR039001">
    <property type="entry name" value="Pal"/>
</dbReference>
<dbReference type="SUPFAM" id="SSF103088">
    <property type="entry name" value="OmpA-like"/>
    <property type="match status" value="1"/>
</dbReference>
<proteinExistence type="inferred from homology"/>
<evidence type="ECO:0000256" key="5">
    <source>
        <dbReference type="ARBA" id="ARBA00023237"/>
    </source>
</evidence>
<evidence type="ECO:0000256" key="2">
    <source>
        <dbReference type="ARBA" id="ARBA00022729"/>
    </source>
</evidence>